<proteinExistence type="predicted"/>
<reference evidence="12 13" key="1">
    <citation type="journal article" date="2009" name="Genome Res.">
        <title>Comparative genomics of the fungal pathogens Candida dubliniensis and Candida albicans.</title>
        <authorList>
            <person name="Jackson A.P."/>
            <person name="Gamble J.A."/>
            <person name="Yeomans T."/>
            <person name="Moran G.P."/>
            <person name="Saunders D."/>
            <person name="Harris D."/>
            <person name="Aslett M."/>
            <person name="Barrell J.F."/>
            <person name="Butler G."/>
            <person name="Citiulo F."/>
            <person name="Coleman D.C."/>
            <person name="de Groot P.W.J."/>
            <person name="Goodwin T.J."/>
            <person name="Quail M.A."/>
            <person name="McQuillan J."/>
            <person name="Munro C.A."/>
            <person name="Pain A."/>
            <person name="Poulter R.T."/>
            <person name="Rajandream M.A."/>
            <person name="Renauld H."/>
            <person name="Spiering M.J."/>
            <person name="Tivey A."/>
            <person name="Gow N.A.R."/>
            <person name="Barrell B."/>
            <person name="Sullivan D.J."/>
            <person name="Berriman M."/>
        </authorList>
    </citation>
    <scope>NUCLEOTIDE SEQUENCE [LARGE SCALE GENOMIC DNA]</scope>
    <source>
        <strain evidence="13">CD36 / ATCC MYA-646 / CBS 7987 / NCPF 3949 / NRRL Y-17841</strain>
    </source>
</reference>
<dbReference type="GO" id="GO:0005829">
    <property type="term" value="C:cytosol"/>
    <property type="evidence" value="ECO:0007669"/>
    <property type="project" value="GOC"/>
</dbReference>
<evidence type="ECO:0000259" key="6">
    <source>
        <dbReference type="Pfam" id="PF23036"/>
    </source>
</evidence>
<evidence type="ECO:0000259" key="8">
    <source>
        <dbReference type="Pfam" id="PF23274"/>
    </source>
</evidence>
<dbReference type="Pfam" id="PF23273">
    <property type="entry name" value="DUF7076"/>
    <property type="match status" value="1"/>
</dbReference>
<dbReference type="OrthoDB" id="10256906at2759"/>
<accession>B9WGM9</accession>
<feature type="domain" description="Trs130 NTS" evidence="10">
    <location>
        <begin position="342"/>
        <end position="572"/>
    </location>
</feature>
<evidence type="ECO:0000313" key="13">
    <source>
        <dbReference type="Proteomes" id="UP000002605"/>
    </source>
</evidence>
<feature type="domain" description="DUF7076" evidence="7">
    <location>
        <begin position="606"/>
        <end position="724"/>
    </location>
</feature>
<comment type="subcellular location">
    <subcellularLocation>
        <location evidence="1">Golgi apparatus</location>
    </subcellularLocation>
</comment>
<dbReference type="Pfam" id="PF24967">
    <property type="entry name" value="NTS_TR130"/>
    <property type="match status" value="1"/>
</dbReference>
<dbReference type="InterPro" id="IPR045126">
    <property type="entry name" value="TRAPPC10/Trs130"/>
</dbReference>
<dbReference type="GeneID" id="8047566"/>
<dbReference type="PANTHER" id="PTHR13251:SF3">
    <property type="entry name" value="TRAFFICKING PROTEIN PARTICLE COMPLEX SUBUNIT 10"/>
    <property type="match status" value="1"/>
</dbReference>
<feature type="region of interest" description="Disordered" evidence="4">
    <location>
        <begin position="1130"/>
        <end position="1162"/>
    </location>
</feature>
<evidence type="ECO:0008006" key="14">
    <source>
        <dbReference type="Google" id="ProtNLM"/>
    </source>
</evidence>
<dbReference type="CGD" id="CAL0000160050">
    <property type="gene designation" value="Cd36_45390"/>
</dbReference>
<feature type="domain" description="DUF7077" evidence="8">
    <location>
        <begin position="776"/>
        <end position="879"/>
    </location>
</feature>
<dbReference type="Proteomes" id="UP000002605">
    <property type="component" value="Chromosome 4"/>
</dbReference>
<dbReference type="VEuPathDB" id="FungiDB:CD36_45390"/>
<dbReference type="EMBL" id="FM992691">
    <property type="protein sequence ID" value="CAX42405.1"/>
    <property type="molecule type" value="Genomic_DNA"/>
</dbReference>
<evidence type="ECO:0000259" key="7">
    <source>
        <dbReference type="Pfam" id="PF23273"/>
    </source>
</evidence>
<dbReference type="Pfam" id="PF23036">
    <property type="entry name" value="TRAPPC10_1st"/>
    <property type="match status" value="1"/>
</dbReference>
<evidence type="ECO:0000256" key="2">
    <source>
        <dbReference type="ARBA" id="ARBA00022448"/>
    </source>
</evidence>
<evidence type="ECO:0000256" key="1">
    <source>
        <dbReference type="ARBA" id="ARBA00004555"/>
    </source>
</evidence>
<dbReference type="Pfam" id="PF23274">
    <property type="entry name" value="DUF7077"/>
    <property type="match status" value="1"/>
</dbReference>
<feature type="domain" description="DUF7078" evidence="9">
    <location>
        <begin position="975"/>
        <end position="1062"/>
    </location>
</feature>
<evidence type="ECO:0000256" key="3">
    <source>
        <dbReference type="ARBA" id="ARBA00023034"/>
    </source>
</evidence>
<dbReference type="InterPro" id="IPR022233">
    <property type="entry name" value="TRAPPC10/Trs130_C"/>
</dbReference>
<feature type="domain" description="TRAPPC10/Trs130 N-terminal" evidence="6">
    <location>
        <begin position="4"/>
        <end position="324"/>
    </location>
</feature>
<keyword evidence="13" id="KW-1185">Reference proteome</keyword>
<dbReference type="PANTHER" id="PTHR13251">
    <property type="entry name" value="EPILEPSY HOLOPROSENCEPHALY CANDIDATE 1/TMEM1"/>
    <property type="match status" value="1"/>
</dbReference>
<dbReference type="GO" id="GO:1990071">
    <property type="term" value="C:TRAPPII protein complex"/>
    <property type="evidence" value="ECO:0007669"/>
    <property type="project" value="InterPro"/>
</dbReference>
<dbReference type="GO" id="GO:0006891">
    <property type="term" value="P:intra-Golgi vesicle-mediated transport"/>
    <property type="evidence" value="ECO:0007669"/>
    <property type="project" value="TreeGrafter"/>
</dbReference>
<organism evidence="12 13">
    <name type="scientific">Candida dubliniensis (strain CD36 / ATCC MYA-646 / CBS 7987 / NCPF 3949 / NRRL Y-17841)</name>
    <name type="common">Yeast</name>
    <dbReference type="NCBI Taxonomy" id="573826"/>
    <lineage>
        <taxon>Eukaryota</taxon>
        <taxon>Fungi</taxon>
        <taxon>Dikarya</taxon>
        <taxon>Ascomycota</taxon>
        <taxon>Saccharomycotina</taxon>
        <taxon>Pichiomycetes</taxon>
        <taxon>Debaryomycetaceae</taxon>
        <taxon>Candida/Lodderomyces clade</taxon>
        <taxon>Candida</taxon>
    </lineage>
</organism>
<protein>
    <recommendedName>
        <fullName evidence="14">Trafficking protein particle complex II-specific subunit 130</fullName>
    </recommendedName>
</protein>
<dbReference type="KEGG" id="cdu:CD36_45390"/>
<dbReference type="InterPro" id="IPR055506">
    <property type="entry name" value="DUF7078"/>
</dbReference>
<dbReference type="Pfam" id="PF23285">
    <property type="entry name" value="DUF7078"/>
    <property type="match status" value="1"/>
</dbReference>
<dbReference type="InterPro" id="IPR056913">
    <property type="entry name" value="TRAPPC10/Trs130_N"/>
</dbReference>
<dbReference type="GO" id="GO:0034498">
    <property type="term" value="P:early endosome to Golgi transport"/>
    <property type="evidence" value="ECO:0007669"/>
    <property type="project" value="TreeGrafter"/>
</dbReference>
<dbReference type="InterPro" id="IPR055504">
    <property type="entry name" value="DUF7076"/>
</dbReference>
<dbReference type="InterPro" id="IPR055505">
    <property type="entry name" value="DUF7077"/>
</dbReference>
<evidence type="ECO:0000313" key="12">
    <source>
        <dbReference type="EMBL" id="CAX42405.1"/>
    </source>
</evidence>
<evidence type="ECO:0000259" key="5">
    <source>
        <dbReference type="Pfam" id="PF12584"/>
    </source>
</evidence>
<evidence type="ECO:0000259" key="10">
    <source>
        <dbReference type="Pfam" id="PF24967"/>
    </source>
</evidence>
<evidence type="ECO:0000313" key="11">
    <source>
        <dbReference type="CGD" id="CAL0000160050"/>
    </source>
</evidence>
<sequence length="1265" mass="146372">MANPVKIGYYDPFGIYPLIKDELKKISPISSLHIRFHPSQPLKTTHDLPIGFTEEIPKKSDSSFLENHNVYARLMLIKIESLDKYRTQVRPLIKEWLKTLVFNGKVNASSPSWMILLYVPSDAKDKSSTIIKMSHYDKLLKDFSNEGGKELVALFSESASSSASVGVQSNESMGYCFKLKQNEFELNEFLVQIKNLLGFTFNQKYHLNSDLITTSGDDEKNTLTKYVATYNLAELFYDMKLFNDCINFFNRLSEQLNNLVEHNPDLFNYKVDLPAEVFSNDFDFNEFYNRKCQHIHDANSFANVNLFELKCFIFFRQASTLEMLATNNFKTSISLAELQISKLFRNLVLFLNDLLQIFHNEQVLIEFEYSIIEYFLSLDIVNKLIEQGTKIHEAEPANNNNSHQLKRMFESRGELKLLQRSSLSKLAQKNSIEIKGLDQVFEDVSLDEEEALKEHRDSTKETKLDLSHPKLLQALQNKNAFIDEFTKLTEGILEDFMGCDRSKTIDVLSIDLAILNYEKGNYSECLEILRDSYDFFIQNGWNYLGGILLEIYYGCMEKTKSTNYEEILSTCLKLLSCLEGNHTDINSFRLINNKLQIKKLFDRIEVYANKLDSTKRFEKSLNQFFKTDIIPYINADESTSRDKYLIRLKIKNPFSLAFVFKHVELIIVDEEGSEIVFQADNVEITEKLDNTIQLSTNNFILGSFSPYRLTIQFYNSLFLILDYGEKELQMSHASFLSDTVIEHNNNNNVFDYEGSNTLPLFKPRHEKTLLAYQNINKLTAQFCCANDLKLGSTEVVLKIKSGSNPISDIRIKMFSTTPGLTIVEPELEISELDSQETRTFLIPYTYVRSVNKIINMRAKIEYNVDGEEQYSFQVSYNIDTALTVSVTVQDIFKRDFIYSKFQVGTSNPKYPIRIINNDLTTESNYEIIKPSRFSSYDIIAFGEQPSNFFYKIKPKSDEVYLNDTLNLTVDYTNLQEECEEYVSKEIIHCLEHNQLVKYWYLIKDIIVTKLKFDLNGFAVYKTIKFLNGLELNLLAERIVLQYVENSVDQKNLLKLMSNILVNHNFETSLDSYEYNNVLHLHISVPVPVLKYLQIVEYQYDKKQYTVGEPINVNLKINTIIRWSPKDQDHEFDYSENQSQPLAVSSPQRNKSKNSNENMDNSTPVVTKDQFQLVIQQDDNWLMSGFRRFTFSGGQETTKQLTLIPLNVGKIPLPQVVIKELADGVNPINDDDDEEENDSDDLDIEFINGLETILVIPEVNSITFSF</sequence>
<feature type="domain" description="TRAPPC10/Trs130 C-terminal" evidence="5">
    <location>
        <begin position="1084"/>
        <end position="1254"/>
    </location>
</feature>
<dbReference type="AlphaFoldDB" id="B9WGM9"/>
<evidence type="ECO:0000259" key="9">
    <source>
        <dbReference type="Pfam" id="PF23285"/>
    </source>
</evidence>
<gene>
    <name evidence="11" type="ordered locus">Cd36_45390</name>
    <name evidence="12" type="ORF">CD36_45390</name>
</gene>
<dbReference type="eggNOG" id="KOG1931">
    <property type="taxonomic scope" value="Eukaryota"/>
</dbReference>
<keyword evidence="3" id="KW-0333">Golgi apparatus</keyword>
<dbReference type="HOGENOM" id="CLU_009596_0_0_1"/>
<evidence type="ECO:0000256" key="4">
    <source>
        <dbReference type="SAM" id="MobiDB-lite"/>
    </source>
</evidence>
<dbReference type="RefSeq" id="XP_002420182.1">
    <property type="nucleotide sequence ID" value="XM_002420137.1"/>
</dbReference>
<keyword evidence="2" id="KW-0813">Transport</keyword>
<name>B9WGM9_CANDC</name>
<dbReference type="Pfam" id="PF12584">
    <property type="entry name" value="TRAPPC10"/>
    <property type="match status" value="1"/>
</dbReference>
<dbReference type="InterPro" id="IPR056916">
    <property type="entry name" value="NTS_TR130"/>
</dbReference>
<feature type="compositionally biased region" description="Polar residues" evidence="4">
    <location>
        <begin position="1134"/>
        <end position="1162"/>
    </location>
</feature>